<reference evidence="2" key="2">
    <citation type="journal article" date="2013" name="PLoS Genet.">
        <title>Comparative genome structure, secondary metabolite, and effector coding capacity across Cochliobolus pathogens.</title>
        <authorList>
            <person name="Condon B.J."/>
            <person name="Leng Y."/>
            <person name="Wu D."/>
            <person name="Bushley K.E."/>
            <person name="Ohm R.A."/>
            <person name="Otillar R."/>
            <person name="Martin J."/>
            <person name="Schackwitz W."/>
            <person name="Grimwood J."/>
            <person name="MohdZainudin N."/>
            <person name="Xue C."/>
            <person name="Wang R."/>
            <person name="Manning V.A."/>
            <person name="Dhillon B."/>
            <person name="Tu Z.J."/>
            <person name="Steffenson B.J."/>
            <person name="Salamov A."/>
            <person name="Sun H."/>
            <person name="Lowry S."/>
            <person name="LaButti K."/>
            <person name="Han J."/>
            <person name="Copeland A."/>
            <person name="Lindquist E."/>
            <person name="Barry K."/>
            <person name="Schmutz J."/>
            <person name="Baker S.E."/>
            <person name="Ciuffetti L.M."/>
            <person name="Grigoriev I.V."/>
            <person name="Zhong S."/>
            <person name="Turgeon B.G."/>
        </authorList>
    </citation>
    <scope>NUCLEOTIDE SEQUENCE [LARGE SCALE GENOMIC DNA]</scope>
    <source>
        <strain evidence="2">C5 / ATCC 48332 / race O</strain>
    </source>
</reference>
<dbReference type="AlphaFoldDB" id="M2SUG6"/>
<name>M2SUG6_COCH5</name>
<proteinExistence type="predicted"/>
<evidence type="ECO:0000313" key="2">
    <source>
        <dbReference type="Proteomes" id="UP000016936"/>
    </source>
</evidence>
<dbReference type="HOGENOM" id="CLU_1758634_0_0_1"/>
<evidence type="ECO:0000313" key="1">
    <source>
        <dbReference type="EMBL" id="EMD88985.1"/>
    </source>
</evidence>
<dbReference type="Proteomes" id="UP000016936">
    <property type="component" value="Unassembled WGS sequence"/>
</dbReference>
<reference evidence="1 2" key="1">
    <citation type="journal article" date="2012" name="PLoS Pathog.">
        <title>Diverse lifestyles and strategies of plant pathogenesis encoded in the genomes of eighteen Dothideomycetes fungi.</title>
        <authorList>
            <person name="Ohm R.A."/>
            <person name="Feau N."/>
            <person name="Henrissat B."/>
            <person name="Schoch C.L."/>
            <person name="Horwitz B.A."/>
            <person name="Barry K.W."/>
            <person name="Condon B.J."/>
            <person name="Copeland A.C."/>
            <person name="Dhillon B."/>
            <person name="Glaser F."/>
            <person name="Hesse C.N."/>
            <person name="Kosti I."/>
            <person name="LaButti K."/>
            <person name="Lindquist E.A."/>
            <person name="Lucas S."/>
            <person name="Salamov A.A."/>
            <person name="Bradshaw R.E."/>
            <person name="Ciuffetti L."/>
            <person name="Hamelin R.C."/>
            <person name="Kema G.H.J."/>
            <person name="Lawrence C."/>
            <person name="Scott J.A."/>
            <person name="Spatafora J.W."/>
            <person name="Turgeon B.G."/>
            <person name="de Wit P.J.G.M."/>
            <person name="Zhong S."/>
            <person name="Goodwin S.B."/>
            <person name="Grigoriev I.V."/>
        </authorList>
    </citation>
    <scope>NUCLEOTIDE SEQUENCE [LARGE SCALE GENOMIC DNA]</scope>
    <source>
        <strain evidence="2">C5 / ATCC 48332 / race O</strain>
    </source>
</reference>
<sequence>MAISTTVTLGPFAMREKKIRDLCTSIPKPEHHGGGDNVGGESGLGCRWAWIGVINPTGTATASASASSPRTAFGHAQALGTPFWARWNCISKCPPCALGMHVSVFEAGQLLHPAPRTASPCAAGHWLPAAQSPLAWAAARAPWATAAA</sequence>
<organism evidence="1 2">
    <name type="scientific">Cochliobolus heterostrophus (strain C5 / ATCC 48332 / race O)</name>
    <name type="common">Southern corn leaf blight fungus</name>
    <name type="synonym">Bipolaris maydis</name>
    <dbReference type="NCBI Taxonomy" id="701091"/>
    <lineage>
        <taxon>Eukaryota</taxon>
        <taxon>Fungi</taxon>
        <taxon>Dikarya</taxon>
        <taxon>Ascomycota</taxon>
        <taxon>Pezizomycotina</taxon>
        <taxon>Dothideomycetes</taxon>
        <taxon>Pleosporomycetidae</taxon>
        <taxon>Pleosporales</taxon>
        <taxon>Pleosporineae</taxon>
        <taxon>Pleosporaceae</taxon>
        <taxon>Bipolaris</taxon>
    </lineage>
</organism>
<keyword evidence="2" id="KW-1185">Reference proteome</keyword>
<gene>
    <name evidence="1" type="ORF">COCHEDRAFT_1157815</name>
</gene>
<protein>
    <submittedName>
        <fullName evidence="1">Uncharacterized protein</fullName>
    </submittedName>
</protein>
<accession>M2SUG6</accession>
<dbReference type="EMBL" id="KB445579">
    <property type="protein sequence ID" value="EMD88985.1"/>
    <property type="molecule type" value="Genomic_DNA"/>
</dbReference>